<feature type="domain" description="Luciferase-like" evidence="2">
    <location>
        <begin position="13"/>
        <end position="290"/>
    </location>
</feature>
<sequence length="313" mass="32539">MTDIGVMAPRDLAAGDFVAYVRRAEELGFAEVWLVEDCFFRGGFSQAGVALAATERIRVGIGIVPAVLRNPALTAMETAALAQFFPGRLVLGVGHGMPGWMRQVGAYPASPLGALEEHLRTVRALLRGETVDDGRLSAVRLDLPVEVVPPVLAGVRGPKSLALSGREADGTVLAEPVTEEYLAVARGHIGAAAVADGHRVVAYNVAAVDEDPRAARDAVRPALAWIGEPDWAPHLAPLPFAAEFAALRARSADREAFARALPDAWVDRLAVVGTPGAARERIAALHAAGAGSVVLIPAGSDAPAALEALGAVC</sequence>
<name>A0A1I6UVA7_9ACTN</name>
<dbReference type="AlphaFoldDB" id="A0A1I6UVA7"/>
<dbReference type="PANTHER" id="PTHR43244:SF1">
    <property type="entry name" value="5,10-METHYLENETETRAHYDROMETHANOPTERIN REDUCTASE"/>
    <property type="match status" value="1"/>
</dbReference>
<dbReference type="InterPro" id="IPR011251">
    <property type="entry name" value="Luciferase-like_dom"/>
</dbReference>
<accession>A0A1I6UVA7</accession>
<evidence type="ECO:0000313" key="3">
    <source>
        <dbReference type="EMBL" id="SFT05330.1"/>
    </source>
</evidence>
<evidence type="ECO:0000256" key="1">
    <source>
        <dbReference type="ARBA" id="ARBA00023002"/>
    </source>
</evidence>
<dbReference type="GO" id="GO:0016705">
    <property type="term" value="F:oxidoreductase activity, acting on paired donors, with incorporation or reduction of molecular oxygen"/>
    <property type="evidence" value="ECO:0007669"/>
    <property type="project" value="InterPro"/>
</dbReference>
<dbReference type="GO" id="GO:0004497">
    <property type="term" value="F:monooxygenase activity"/>
    <property type="evidence" value="ECO:0007669"/>
    <property type="project" value="UniProtKB-KW"/>
</dbReference>
<dbReference type="Gene3D" id="3.20.20.30">
    <property type="entry name" value="Luciferase-like domain"/>
    <property type="match status" value="1"/>
</dbReference>
<dbReference type="InterPro" id="IPR036661">
    <property type="entry name" value="Luciferase-like_sf"/>
</dbReference>
<dbReference type="STRING" id="1176198.SAMN05444716_106222"/>
<evidence type="ECO:0000259" key="2">
    <source>
        <dbReference type="Pfam" id="PF00296"/>
    </source>
</evidence>
<reference evidence="4" key="1">
    <citation type="submission" date="2016-10" db="EMBL/GenBank/DDBJ databases">
        <authorList>
            <person name="Varghese N."/>
            <person name="Submissions S."/>
        </authorList>
    </citation>
    <scope>NUCLEOTIDE SEQUENCE [LARGE SCALE GENOMIC DNA]</scope>
    <source>
        <strain evidence="4">CGMCC 4.7047</strain>
    </source>
</reference>
<dbReference type="InterPro" id="IPR050564">
    <property type="entry name" value="F420-G6PD/mer"/>
</dbReference>
<dbReference type="RefSeq" id="WP_026047690.1">
    <property type="nucleotide sequence ID" value="NZ_FPAB01000006.1"/>
</dbReference>
<gene>
    <name evidence="3" type="ORF">SAMN05444716_106222</name>
</gene>
<organism evidence="3 4">
    <name type="scientific">Streptomyces harbinensis</name>
    <dbReference type="NCBI Taxonomy" id="1176198"/>
    <lineage>
        <taxon>Bacteria</taxon>
        <taxon>Bacillati</taxon>
        <taxon>Actinomycetota</taxon>
        <taxon>Actinomycetes</taxon>
        <taxon>Kitasatosporales</taxon>
        <taxon>Streptomycetaceae</taxon>
        <taxon>Streptomyces</taxon>
    </lineage>
</organism>
<keyword evidence="1" id="KW-0560">Oxidoreductase</keyword>
<dbReference type="SUPFAM" id="SSF51679">
    <property type="entry name" value="Bacterial luciferase-like"/>
    <property type="match status" value="1"/>
</dbReference>
<dbReference type="Proteomes" id="UP000198873">
    <property type="component" value="Unassembled WGS sequence"/>
</dbReference>
<protein>
    <submittedName>
        <fullName evidence="3">Flavin-dependent oxidoreductase, luciferase family (Includes alkanesulfonate monooxygenase SsuD and methylene tetrahydromethanopterin reductase)</fullName>
    </submittedName>
</protein>
<evidence type="ECO:0000313" key="4">
    <source>
        <dbReference type="Proteomes" id="UP000198873"/>
    </source>
</evidence>
<dbReference type="PANTHER" id="PTHR43244">
    <property type="match status" value="1"/>
</dbReference>
<keyword evidence="3" id="KW-0503">Monooxygenase</keyword>
<keyword evidence="4" id="KW-1185">Reference proteome</keyword>
<proteinExistence type="predicted"/>
<dbReference type="Pfam" id="PF00296">
    <property type="entry name" value="Bac_luciferase"/>
    <property type="match status" value="1"/>
</dbReference>
<dbReference type="EMBL" id="FPAB01000006">
    <property type="protein sequence ID" value="SFT05330.1"/>
    <property type="molecule type" value="Genomic_DNA"/>
</dbReference>